<keyword evidence="12" id="KW-0175">Coiled coil</keyword>
<dbReference type="InterPro" id="IPR013083">
    <property type="entry name" value="Znf_RING/FYVE/PHD"/>
</dbReference>
<evidence type="ECO:0000256" key="6">
    <source>
        <dbReference type="ARBA" id="ARBA00022763"/>
    </source>
</evidence>
<dbReference type="GO" id="GO:0006302">
    <property type="term" value="P:double-strand break repair"/>
    <property type="evidence" value="ECO:0007669"/>
    <property type="project" value="TreeGrafter"/>
</dbReference>
<keyword evidence="4" id="KW-0808">Transferase</keyword>
<dbReference type="GO" id="GO:0008270">
    <property type="term" value="F:zinc ion binding"/>
    <property type="evidence" value="ECO:0007669"/>
    <property type="project" value="UniProtKB-KW"/>
</dbReference>
<dbReference type="InterPro" id="IPR051657">
    <property type="entry name" value="RNF168/RNF169_E3_ubiq-ligase"/>
</dbReference>
<dbReference type="EMBL" id="BSYR01000004">
    <property type="protein sequence ID" value="GMI67091.1"/>
    <property type="molecule type" value="Genomic_DNA"/>
</dbReference>
<evidence type="ECO:0000256" key="4">
    <source>
        <dbReference type="ARBA" id="ARBA00022679"/>
    </source>
</evidence>
<dbReference type="SMART" id="SM00184">
    <property type="entry name" value="RING"/>
    <property type="match status" value="1"/>
</dbReference>
<keyword evidence="10" id="KW-0539">Nucleus</keyword>
<evidence type="ECO:0000256" key="5">
    <source>
        <dbReference type="ARBA" id="ARBA00022723"/>
    </source>
</evidence>
<sequence length="304" mass="33702">MGIKDSLPDFVFQLFFFVLGFMFWFALKLLVHRKPCVLTMVSQTQQELRKVQSDLRGLKSDLQQFNSRFHKLDSSLDPRFNHFRSKIRSDLDLLLETKLHRILESFLNKDKPGASTGEPNAQVAPLHGFRDPTRGKAPMAKPIVGLQPGRGTGSSDWYRGLLGPHPSVGIRIGPGRHTDPLGTGSGLRVNLPVRPKIPTPVQVPCSNPSRTLQCTCVDKLREELSCAICLDICFEPITTPCGHSFCKKCLRSAADKCGNRCPKCRQPISNGISCSVNTVLWNTIQLLFPKEVSEARKAAAGALK</sequence>
<dbReference type="AlphaFoldDB" id="A0A9W7GZX1"/>
<dbReference type="OrthoDB" id="6105938at2759"/>
<evidence type="ECO:0000256" key="8">
    <source>
        <dbReference type="ARBA" id="ARBA00022786"/>
    </source>
</evidence>
<reference evidence="15" key="1">
    <citation type="submission" date="2023-05" db="EMBL/GenBank/DDBJ databases">
        <title>Genome and transcriptome analyses reveal genes involved in the formation of fine ridges on petal epidermal cells in Hibiscus trionum.</title>
        <authorList>
            <person name="Koshimizu S."/>
            <person name="Masuda S."/>
            <person name="Ishii T."/>
            <person name="Shirasu K."/>
            <person name="Hoshino A."/>
            <person name="Arita M."/>
        </authorList>
    </citation>
    <scope>NUCLEOTIDE SEQUENCE</scope>
    <source>
        <strain evidence="15">Hamamatsu line</strain>
    </source>
</reference>
<dbReference type="Proteomes" id="UP001165190">
    <property type="component" value="Unassembled WGS sequence"/>
</dbReference>
<evidence type="ECO:0000256" key="9">
    <source>
        <dbReference type="ARBA" id="ARBA00022833"/>
    </source>
</evidence>
<dbReference type="GO" id="GO:0005634">
    <property type="term" value="C:nucleus"/>
    <property type="evidence" value="ECO:0007669"/>
    <property type="project" value="UniProtKB-SubCell"/>
</dbReference>
<dbReference type="GO" id="GO:0035861">
    <property type="term" value="C:site of double-strand break"/>
    <property type="evidence" value="ECO:0007669"/>
    <property type="project" value="TreeGrafter"/>
</dbReference>
<protein>
    <recommendedName>
        <fullName evidence="3">RING-type E3 ubiquitin transferase</fullName>
        <ecNumber evidence="3">2.3.2.27</ecNumber>
    </recommendedName>
</protein>
<evidence type="ECO:0000256" key="7">
    <source>
        <dbReference type="ARBA" id="ARBA00022771"/>
    </source>
</evidence>
<accession>A0A9W7GZX1</accession>
<feature type="coiled-coil region" evidence="12">
    <location>
        <begin position="41"/>
        <end position="68"/>
    </location>
</feature>
<evidence type="ECO:0000256" key="10">
    <source>
        <dbReference type="ARBA" id="ARBA00023242"/>
    </source>
</evidence>
<evidence type="ECO:0000256" key="12">
    <source>
        <dbReference type="SAM" id="Coils"/>
    </source>
</evidence>
<comment type="catalytic activity">
    <reaction evidence="1">
        <text>S-ubiquitinyl-[E2 ubiquitin-conjugating enzyme]-L-cysteine + [acceptor protein]-L-lysine = [E2 ubiquitin-conjugating enzyme]-L-cysteine + N(6)-ubiquitinyl-[acceptor protein]-L-lysine.</text>
        <dbReference type="EC" id="2.3.2.27"/>
    </reaction>
</comment>
<feature type="transmembrane region" description="Helical" evidence="13">
    <location>
        <begin position="12"/>
        <end position="31"/>
    </location>
</feature>
<dbReference type="EC" id="2.3.2.27" evidence="3"/>
<feature type="domain" description="RING-type" evidence="14">
    <location>
        <begin position="226"/>
        <end position="265"/>
    </location>
</feature>
<keyword evidence="16" id="KW-1185">Reference proteome</keyword>
<evidence type="ECO:0000256" key="11">
    <source>
        <dbReference type="PROSITE-ProRule" id="PRU00175"/>
    </source>
</evidence>
<evidence type="ECO:0000313" key="15">
    <source>
        <dbReference type="EMBL" id="GMI67091.1"/>
    </source>
</evidence>
<keyword evidence="13" id="KW-1133">Transmembrane helix</keyword>
<dbReference type="InterPro" id="IPR017907">
    <property type="entry name" value="Znf_RING_CS"/>
</dbReference>
<dbReference type="PANTHER" id="PTHR23328">
    <property type="entry name" value="RING-TYPE DOMAIN-CONTAINING PROTEIN"/>
    <property type="match status" value="1"/>
</dbReference>
<comment type="subcellular location">
    <subcellularLocation>
        <location evidence="2">Nucleus</location>
    </subcellularLocation>
</comment>
<keyword evidence="7 11" id="KW-0863">Zinc-finger</keyword>
<evidence type="ECO:0000259" key="14">
    <source>
        <dbReference type="PROSITE" id="PS50089"/>
    </source>
</evidence>
<keyword evidence="5" id="KW-0479">Metal-binding</keyword>
<organism evidence="15 16">
    <name type="scientific">Hibiscus trionum</name>
    <name type="common">Flower of an hour</name>
    <dbReference type="NCBI Taxonomy" id="183268"/>
    <lineage>
        <taxon>Eukaryota</taxon>
        <taxon>Viridiplantae</taxon>
        <taxon>Streptophyta</taxon>
        <taxon>Embryophyta</taxon>
        <taxon>Tracheophyta</taxon>
        <taxon>Spermatophyta</taxon>
        <taxon>Magnoliopsida</taxon>
        <taxon>eudicotyledons</taxon>
        <taxon>Gunneridae</taxon>
        <taxon>Pentapetalae</taxon>
        <taxon>rosids</taxon>
        <taxon>malvids</taxon>
        <taxon>Malvales</taxon>
        <taxon>Malvaceae</taxon>
        <taxon>Malvoideae</taxon>
        <taxon>Hibiscus</taxon>
    </lineage>
</organism>
<dbReference type="InterPro" id="IPR001841">
    <property type="entry name" value="Znf_RING"/>
</dbReference>
<keyword evidence="13" id="KW-0812">Transmembrane</keyword>
<evidence type="ECO:0000313" key="16">
    <source>
        <dbReference type="Proteomes" id="UP001165190"/>
    </source>
</evidence>
<dbReference type="GO" id="GO:0031491">
    <property type="term" value="F:nucleosome binding"/>
    <property type="evidence" value="ECO:0007669"/>
    <property type="project" value="TreeGrafter"/>
</dbReference>
<keyword evidence="13" id="KW-0472">Membrane</keyword>
<gene>
    <name evidence="15" type="ORF">HRI_000378400</name>
</gene>
<dbReference type="GO" id="GO:0061630">
    <property type="term" value="F:ubiquitin protein ligase activity"/>
    <property type="evidence" value="ECO:0007669"/>
    <property type="project" value="UniProtKB-EC"/>
</dbReference>
<keyword evidence="9" id="KW-0862">Zinc</keyword>
<dbReference type="Gene3D" id="3.30.40.10">
    <property type="entry name" value="Zinc/RING finger domain, C3HC4 (zinc finger)"/>
    <property type="match status" value="1"/>
</dbReference>
<keyword evidence="6" id="KW-0227">DNA damage</keyword>
<dbReference type="PROSITE" id="PS00518">
    <property type="entry name" value="ZF_RING_1"/>
    <property type="match status" value="1"/>
</dbReference>
<dbReference type="PROSITE" id="PS50089">
    <property type="entry name" value="ZF_RING_2"/>
    <property type="match status" value="1"/>
</dbReference>
<proteinExistence type="predicted"/>
<name>A0A9W7GZX1_HIBTR</name>
<dbReference type="SUPFAM" id="SSF57850">
    <property type="entry name" value="RING/U-box"/>
    <property type="match status" value="1"/>
</dbReference>
<evidence type="ECO:0000256" key="1">
    <source>
        <dbReference type="ARBA" id="ARBA00000900"/>
    </source>
</evidence>
<evidence type="ECO:0000256" key="3">
    <source>
        <dbReference type="ARBA" id="ARBA00012483"/>
    </source>
</evidence>
<keyword evidence="8" id="KW-0833">Ubl conjugation pathway</keyword>
<dbReference type="Pfam" id="PF13923">
    <property type="entry name" value="zf-C3HC4_2"/>
    <property type="match status" value="1"/>
</dbReference>
<comment type="caution">
    <text evidence="15">The sequence shown here is derived from an EMBL/GenBank/DDBJ whole genome shotgun (WGS) entry which is preliminary data.</text>
</comment>
<dbReference type="PANTHER" id="PTHR23328:SF0">
    <property type="entry name" value="RING-TYPE DOMAIN-CONTAINING PROTEIN"/>
    <property type="match status" value="1"/>
</dbReference>
<evidence type="ECO:0000256" key="13">
    <source>
        <dbReference type="SAM" id="Phobius"/>
    </source>
</evidence>
<evidence type="ECO:0000256" key="2">
    <source>
        <dbReference type="ARBA" id="ARBA00004123"/>
    </source>
</evidence>